<proteinExistence type="inferred from homology"/>
<evidence type="ECO:0000259" key="5">
    <source>
        <dbReference type="Pfam" id="PF07804"/>
    </source>
</evidence>
<name>A0A4R8CFU4_9ACTN</name>
<dbReference type="InterPro" id="IPR052028">
    <property type="entry name" value="HipA_Ser/Thr_kinase"/>
</dbReference>
<protein>
    <submittedName>
        <fullName evidence="7">Serine/threonine-protein kinase HipA</fullName>
    </submittedName>
</protein>
<feature type="domain" description="HipA-like C-terminal" evidence="5">
    <location>
        <begin position="171"/>
        <end position="378"/>
    </location>
</feature>
<evidence type="ECO:0000259" key="6">
    <source>
        <dbReference type="Pfam" id="PF13657"/>
    </source>
</evidence>
<accession>A0A4R8CFU4</accession>
<dbReference type="InterPro" id="IPR017508">
    <property type="entry name" value="HipA_N1"/>
</dbReference>
<dbReference type="GO" id="GO:0005829">
    <property type="term" value="C:cytosol"/>
    <property type="evidence" value="ECO:0007669"/>
    <property type="project" value="TreeGrafter"/>
</dbReference>
<dbReference type="EMBL" id="SODP01000001">
    <property type="protein sequence ID" value="TDW75172.1"/>
    <property type="molecule type" value="Genomic_DNA"/>
</dbReference>
<dbReference type="RefSeq" id="WP_134097152.1">
    <property type="nucleotide sequence ID" value="NZ_SODP01000001.1"/>
</dbReference>
<sequence length="450" mass="48770">MTGSLLVSVDLDGEPVEVGSAYLSRRRGTSSTSFQYAPSYLADKRAYPIDPALGLFAGPQQTDGLPGAFADCSPDRWGRGLITKRLQALALREARTAPSLGDADFLVGVSDLTRQGALRFRSTAEGPFLDPDLQVPKLVELPRLLQAVDQVVGDGDDLTAIKALLDAGSGSLGGARPKASVREGDRLLIAKFPHRGDDWDVMAWEKTALDLAERAGIEVPGTELLQIGGRHVLVLDRFDRDGVQRRGYISAMTLVEGRDGDVRDYVEVAETLTEHGARVKADLHELWRRIAFSVAIHNTDDHLRNHGFLREAGGWGLSPVFDINPNPIVSEARVTGIGGARSRADELTGLMTYAQTFDLNARDAQRILREVGDATADWRRVAAAHGIGEAERHRFEPAFDGLREQIATVANGVAGAGGARTLPNDRPRVQRGSRRGGQFAARPEREHPSS</sequence>
<keyword evidence="8" id="KW-1185">Reference proteome</keyword>
<evidence type="ECO:0000313" key="7">
    <source>
        <dbReference type="EMBL" id="TDW75172.1"/>
    </source>
</evidence>
<comment type="caution">
    <text evidence="7">The sequence shown here is derived from an EMBL/GenBank/DDBJ whole genome shotgun (WGS) entry which is preliminary data.</text>
</comment>
<dbReference type="PANTHER" id="PTHR37419">
    <property type="entry name" value="SERINE/THREONINE-PROTEIN KINASE TOXIN HIPA"/>
    <property type="match status" value="1"/>
</dbReference>
<comment type="similarity">
    <text evidence="1">Belongs to the HipA Ser/Thr kinase family.</text>
</comment>
<evidence type="ECO:0000256" key="4">
    <source>
        <dbReference type="SAM" id="MobiDB-lite"/>
    </source>
</evidence>
<reference evidence="7 8" key="1">
    <citation type="submission" date="2019-03" db="EMBL/GenBank/DDBJ databases">
        <title>Genomic Encyclopedia of Type Strains, Phase III (KMG-III): the genomes of soil and plant-associated and newly described type strains.</title>
        <authorList>
            <person name="Whitman W."/>
        </authorList>
    </citation>
    <scope>NUCLEOTIDE SEQUENCE [LARGE SCALE GENOMIC DNA]</scope>
    <source>
        <strain evidence="7 8">VKM Ac-2573</strain>
    </source>
</reference>
<dbReference type="GO" id="GO:0004674">
    <property type="term" value="F:protein serine/threonine kinase activity"/>
    <property type="evidence" value="ECO:0007669"/>
    <property type="project" value="TreeGrafter"/>
</dbReference>
<dbReference type="Proteomes" id="UP000295146">
    <property type="component" value="Unassembled WGS sequence"/>
</dbReference>
<dbReference type="AlphaFoldDB" id="A0A4R8CFU4"/>
<organism evidence="7 8">
    <name type="scientific">Kribbella pratensis</name>
    <dbReference type="NCBI Taxonomy" id="2512112"/>
    <lineage>
        <taxon>Bacteria</taxon>
        <taxon>Bacillati</taxon>
        <taxon>Actinomycetota</taxon>
        <taxon>Actinomycetes</taxon>
        <taxon>Propionibacteriales</taxon>
        <taxon>Kribbellaceae</taxon>
        <taxon>Kribbella</taxon>
    </lineage>
</organism>
<evidence type="ECO:0000256" key="3">
    <source>
        <dbReference type="ARBA" id="ARBA00022777"/>
    </source>
</evidence>
<evidence type="ECO:0000256" key="1">
    <source>
        <dbReference type="ARBA" id="ARBA00010164"/>
    </source>
</evidence>
<dbReference type="OrthoDB" id="3182374at2"/>
<dbReference type="InterPro" id="IPR012893">
    <property type="entry name" value="HipA-like_C"/>
</dbReference>
<keyword evidence="3 7" id="KW-0418">Kinase</keyword>
<feature type="domain" description="HipA N-terminal subdomain 1" evidence="6">
    <location>
        <begin position="22"/>
        <end position="88"/>
    </location>
</feature>
<dbReference type="Gene3D" id="1.10.1070.20">
    <property type="match status" value="1"/>
</dbReference>
<dbReference type="Pfam" id="PF07804">
    <property type="entry name" value="HipA_C"/>
    <property type="match status" value="1"/>
</dbReference>
<dbReference type="PANTHER" id="PTHR37419:SF8">
    <property type="entry name" value="TOXIN YJJJ"/>
    <property type="match status" value="1"/>
</dbReference>
<dbReference type="Pfam" id="PF13657">
    <property type="entry name" value="Couple_hipA"/>
    <property type="match status" value="1"/>
</dbReference>
<gene>
    <name evidence="7" type="ORF">EV653_0293</name>
</gene>
<evidence type="ECO:0000313" key="8">
    <source>
        <dbReference type="Proteomes" id="UP000295146"/>
    </source>
</evidence>
<keyword evidence="2" id="KW-0808">Transferase</keyword>
<feature type="region of interest" description="Disordered" evidence="4">
    <location>
        <begin position="415"/>
        <end position="450"/>
    </location>
</feature>
<evidence type="ECO:0000256" key="2">
    <source>
        <dbReference type="ARBA" id="ARBA00022679"/>
    </source>
</evidence>